<dbReference type="EMBL" id="CP009922">
    <property type="protein sequence ID" value="AKG41437.1"/>
    <property type="molecule type" value="Genomic_DNA"/>
</dbReference>
<sequence length="59" mass="5787">MQPGGGAFLQNMVTGDGGMAAEGRIAGPYGTGRVAYIDAYDIAVSAAVPLTGEVGAGRT</sequence>
<accession>A0A0F7FNP8</accession>
<protein>
    <submittedName>
        <fullName evidence="1">Uncharacterized protein</fullName>
    </submittedName>
</protein>
<dbReference type="PATRIC" id="fig|408015.6.peg.68"/>
<dbReference type="AlphaFoldDB" id="A0A0F7FNP8"/>
<dbReference type="Gene3D" id="3.90.25.10">
    <property type="entry name" value="UDP-galactose 4-epimerase, domain 1"/>
    <property type="match status" value="1"/>
</dbReference>
<keyword evidence="2" id="KW-1185">Reference proteome</keyword>
<evidence type="ECO:0000313" key="1">
    <source>
        <dbReference type="EMBL" id="AKG41437.1"/>
    </source>
</evidence>
<dbReference type="Gene3D" id="3.40.50.720">
    <property type="entry name" value="NAD(P)-binding Rossmann-like Domain"/>
    <property type="match status" value="1"/>
</dbReference>
<gene>
    <name evidence="1" type="ORF">SXIM_00530</name>
</gene>
<reference evidence="1" key="1">
    <citation type="submission" date="2019-08" db="EMBL/GenBank/DDBJ databases">
        <title>Complete genome sequence of a mangrove-derived Streptomyces xiamenensis.</title>
        <authorList>
            <person name="Xu J."/>
        </authorList>
    </citation>
    <scope>NUCLEOTIDE SEQUENCE</scope>
    <source>
        <strain evidence="1">318</strain>
    </source>
</reference>
<dbReference type="KEGG" id="sxi:SXIM_00530"/>
<evidence type="ECO:0000313" key="2">
    <source>
        <dbReference type="Proteomes" id="UP000034034"/>
    </source>
</evidence>
<dbReference type="HOGENOM" id="CLU_2959109_0_0_11"/>
<dbReference type="Proteomes" id="UP000034034">
    <property type="component" value="Chromosome"/>
</dbReference>
<organism evidence="1 2">
    <name type="scientific">Streptomyces xiamenensis</name>
    <dbReference type="NCBI Taxonomy" id="408015"/>
    <lineage>
        <taxon>Bacteria</taxon>
        <taxon>Bacillati</taxon>
        <taxon>Actinomycetota</taxon>
        <taxon>Actinomycetes</taxon>
        <taxon>Kitasatosporales</taxon>
        <taxon>Streptomycetaceae</taxon>
        <taxon>Streptomyces</taxon>
    </lineage>
</organism>
<name>A0A0F7FNP8_9ACTN</name>
<proteinExistence type="predicted"/>